<dbReference type="AlphaFoldDB" id="A0AAE3LJI5"/>
<dbReference type="Proteomes" id="UP001209317">
    <property type="component" value="Unassembled WGS sequence"/>
</dbReference>
<organism evidence="3 4">
    <name type="scientific">Haoranjiania flava</name>
    <dbReference type="NCBI Taxonomy" id="1856322"/>
    <lineage>
        <taxon>Bacteria</taxon>
        <taxon>Pseudomonadati</taxon>
        <taxon>Bacteroidota</taxon>
        <taxon>Chitinophagia</taxon>
        <taxon>Chitinophagales</taxon>
        <taxon>Chitinophagaceae</taxon>
        <taxon>Haoranjiania</taxon>
    </lineage>
</organism>
<dbReference type="PANTHER" id="PTHR33371">
    <property type="entry name" value="INTERMEMBRANE PHOSPHOLIPID TRANSPORT SYSTEM BINDING PROTEIN MLAD-RELATED"/>
    <property type="match status" value="1"/>
</dbReference>
<gene>
    <name evidence="3" type="ORF">OD355_02675</name>
</gene>
<evidence type="ECO:0000259" key="2">
    <source>
        <dbReference type="Pfam" id="PF02470"/>
    </source>
</evidence>
<proteinExistence type="predicted"/>
<dbReference type="EMBL" id="JAOTPL010000002">
    <property type="protein sequence ID" value="MCU7693419.1"/>
    <property type="molecule type" value="Genomic_DNA"/>
</dbReference>
<protein>
    <submittedName>
        <fullName evidence="3">MlaD family protein</fullName>
    </submittedName>
</protein>
<sequence length="342" mass="37373">MKLSNEFKIGALTIFAVLFLFLGFNFLKGKNIFKNGFFLYAKFSEAKGLQNSNPVSINGFQAGSVYSIKASKDLKEILVEIKLNQDFEIPSTSLAAINSNPIGTSSVEITLGDDKKMLNSGDTLRSTYTAGLLGQVSSQIIPLADQAKMALTSADSLIKNFNSIVDLQTRTNMQQSIANLSRVTAGLTVTINSIQRLLDAQSGVIAATLGNVNSFTGNLAGNNARLNSSMMNLETTTRKLSELELQHTLNRLDSTITTLNVAVAQLNTTNGTVGALINDRQVYDQLSETARSLNILMDDLRVNPKRYVHFSLFGRRNDNNYLTKPLQPTTGYTPLKKDSLNK</sequence>
<dbReference type="RefSeq" id="WP_263036904.1">
    <property type="nucleotide sequence ID" value="NZ_JAOTPL010000002.1"/>
</dbReference>
<evidence type="ECO:0000313" key="3">
    <source>
        <dbReference type="EMBL" id="MCU7693419.1"/>
    </source>
</evidence>
<keyword evidence="1" id="KW-0812">Transmembrane</keyword>
<dbReference type="InterPro" id="IPR052336">
    <property type="entry name" value="MlaD_Phospholipid_Transporter"/>
</dbReference>
<name>A0AAE3LJI5_9BACT</name>
<keyword evidence="1" id="KW-0472">Membrane</keyword>
<accession>A0AAE3LJI5</accession>
<dbReference type="InterPro" id="IPR003399">
    <property type="entry name" value="Mce/MlaD"/>
</dbReference>
<reference evidence="3" key="1">
    <citation type="submission" date="2022-10" db="EMBL/GenBank/DDBJ databases">
        <authorList>
            <person name="Kim H.S."/>
            <person name="Kim J.-S."/>
            <person name="Suh M.K."/>
            <person name="Eom M.K."/>
            <person name="Lee J.-S."/>
        </authorList>
    </citation>
    <scope>NUCLEOTIDE SEQUENCE</scope>
    <source>
        <strain evidence="3">LIP-5</strain>
    </source>
</reference>
<dbReference type="Pfam" id="PF02470">
    <property type="entry name" value="MlaD"/>
    <property type="match status" value="1"/>
</dbReference>
<comment type="caution">
    <text evidence="3">The sequence shown here is derived from an EMBL/GenBank/DDBJ whole genome shotgun (WGS) entry which is preliminary data.</text>
</comment>
<feature type="domain" description="Mce/MlaD" evidence="2">
    <location>
        <begin position="39"/>
        <end position="110"/>
    </location>
</feature>
<keyword evidence="4" id="KW-1185">Reference proteome</keyword>
<dbReference type="PANTHER" id="PTHR33371:SF4">
    <property type="entry name" value="INTERMEMBRANE PHOSPHOLIPID TRANSPORT SYSTEM BINDING PROTEIN MLAD"/>
    <property type="match status" value="1"/>
</dbReference>
<evidence type="ECO:0000313" key="4">
    <source>
        <dbReference type="Proteomes" id="UP001209317"/>
    </source>
</evidence>
<keyword evidence="1" id="KW-1133">Transmembrane helix</keyword>
<feature type="transmembrane region" description="Helical" evidence="1">
    <location>
        <begin position="7"/>
        <end position="27"/>
    </location>
</feature>
<evidence type="ECO:0000256" key="1">
    <source>
        <dbReference type="SAM" id="Phobius"/>
    </source>
</evidence>